<feature type="transmembrane region" description="Helical" evidence="9">
    <location>
        <begin position="202"/>
        <end position="222"/>
    </location>
</feature>
<sequence length="536" mass="55790">MSARAWALLLVLCGTIFLEGIDIAMLAIAIPEIRSDLGLSTGTAAWVISAYVLGYAGFTLLGGRAADLLGRRRMFLAWLVVFMVFSGLGGFATEGWMLVVARFVTGVAAAFMTPAAMSIITTSYEEGPERNRALLIFAGTSAGGFSLGLVVGGLLTEIGWQWVFFTPVFFAGVILVAGLRLIPKRDDEAGAAAPRVARRFDLPGAATVAGAMLLLAFGVVRLEHGLSGWPLTLGAVVAGLVLGVFFVRVERRTDDPLVRLGILRTGSVARAGAGALLYLGAFMGFQFVLTLYLQELRGWSSWQTAVAMIVLGCDVFLSPTLTPRLVRRFGDRRVILGGFVMAAVAYALFLPVGADWPYLAMFPTLLLAGTGFALTLGPQMIAATDGVPEKEQGLASGLLQTASQFGAAIGISAVTAVYGLAKAGGGADGGEGVDLSAFRVALVVPLVMAVVGVVVAMGGVRKEGRGTVGSAEAEALAAGLTAEEARPAPAPNRSRSHNAPDRPRSGDPDRPRIGALSRPRSGAPESPTASPPCEAR</sequence>
<evidence type="ECO:0000256" key="1">
    <source>
        <dbReference type="ARBA" id="ARBA00004651"/>
    </source>
</evidence>
<dbReference type="InterPro" id="IPR036259">
    <property type="entry name" value="MFS_trans_sf"/>
</dbReference>
<dbReference type="RefSeq" id="WP_150216846.1">
    <property type="nucleotide sequence ID" value="NZ_CP029192.1"/>
</dbReference>
<dbReference type="PROSITE" id="PS00216">
    <property type="entry name" value="SUGAR_TRANSPORT_1"/>
    <property type="match status" value="1"/>
</dbReference>
<feature type="transmembrane region" description="Helical" evidence="9">
    <location>
        <begin position="268"/>
        <end position="293"/>
    </location>
</feature>
<evidence type="ECO:0000256" key="6">
    <source>
        <dbReference type="ARBA" id="ARBA00023136"/>
    </source>
</evidence>
<dbReference type="GO" id="GO:0005886">
    <property type="term" value="C:plasma membrane"/>
    <property type="evidence" value="ECO:0007669"/>
    <property type="project" value="UniProtKB-SubCell"/>
</dbReference>
<keyword evidence="6 9" id="KW-0472">Membrane</keyword>
<evidence type="ECO:0000259" key="10">
    <source>
        <dbReference type="PROSITE" id="PS50850"/>
    </source>
</evidence>
<dbReference type="InterPro" id="IPR011701">
    <property type="entry name" value="MFS"/>
</dbReference>
<dbReference type="AlphaFoldDB" id="A0A5P2BW76"/>
<dbReference type="SUPFAM" id="SSF103473">
    <property type="entry name" value="MFS general substrate transporter"/>
    <property type="match status" value="1"/>
</dbReference>
<evidence type="ECO:0000256" key="8">
    <source>
        <dbReference type="SAM" id="MobiDB-lite"/>
    </source>
</evidence>
<keyword evidence="4 9" id="KW-0812">Transmembrane</keyword>
<dbReference type="PANTHER" id="PTHR42718:SF46">
    <property type="entry name" value="BLR6921 PROTEIN"/>
    <property type="match status" value="1"/>
</dbReference>
<dbReference type="Proteomes" id="UP000322927">
    <property type="component" value="Chromosome"/>
</dbReference>
<dbReference type="GO" id="GO:0022857">
    <property type="term" value="F:transmembrane transporter activity"/>
    <property type="evidence" value="ECO:0007669"/>
    <property type="project" value="InterPro"/>
</dbReference>
<feature type="transmembrane region" description="Helical" evidence="9">
    <location>
        <begin position="45"/>
        <end position="63"/>
    </location>
</feature>
<keyword evidence="5 9" id="KW-1133">Transmembrane helix</keyword>
<feature type="transmembrane region" description="Helical" evidence="9">
    <location>
        <begin position="398"/>
        <end position="420"/>
    </location>
</feature>
<keyword evidence="2" id="KW-0813">Transport</keyword>
<reference evidence="11 12" key="1">
    <citation type="submission" date="2018-05" db="EMBL/GenBank/DDBJ databases">
        <title>Streptomyces venezuelae.</title>
        <authorList>
            <person name="Kim W."/>
            <person name="Lee N."/>
            <person name="Cho B.-K."/>
        </authorList>
    </citation>
    <scope>NUCLEOTIDE SEQUENCE [LARGE SCALE GENOMIC DNA]</scope>
    <source>
        <strain evidence="11 12">ATCC 14584</strain>
    </source>
</reference>
<feature type="region of interest" description="Disordered" evidence="8">
    <location>
        <begin position="481"/>
        <end position="536"/>
    </location>
</feature>
<dbReference type="PANTHER" id="PTHR42718">
    <property type="entry name" value="MAJOR FACILITATOR SUPERFAMILY MULTIDRUG TRANSPORTER MFSC"/>
    <property type="match status" value="1"/>
</dbReference>
<comment type="subcellular location">
    <subcellularLocation>
        <location evidence="1">Cell membrane</location>
        <topology evidence="1">Multi-pass membrane protein</topology>
    </subcellularLocation>
</comment>
<organism evidence="11 12">
    <name type="scientific">Streptomyces venezuelae</name>
    <dbReference type="NCBI Taxonomy" id="54571"/>
    <lineage>
        <taxon>Bacteria</taxon>
        <taxon>Bacillati</taxon>
        <taxon>Actinomycetota</taxon>
        <taxon>Actinomycetes</taxon>
        <taxon>Kitasatosporales</taxon>
        <taxon>Streptomycetaceae</taxon>
        <taxon>Streptomyces</taxon>
    </lineage>
</organism>
<evidence type="ECO:0000256" key="3">
    <source>
        <dbReference type="ARBA" id="ARBA00022475"/>
    </source>
</evidence>
<feature type="transmembrane region" description="Helical" evidence="9">
    <location>
        <begin position="299"/>
        <end position="322"/>
    </location>
</feature>
<keyword evidence="3" id="KW-1003">Cell membrane</keyword>
<proteinExistence type="predicted"/>
<feature type="compositionally biased region" description="Basic and acidic residues" evidence="8">
    <location>
        <begin position="498"/>
        <end position="512"/>
    </location>
</feature>
<feature type="domain" description="Major facilitator superfamily (MFS) profile" evidence="10">
    <location>
        <begin position="8"/>
        <end position="464"/>
    </location>
</feature>
<feature type="transmembrane region" description="Helical" evidence="9">
    <location>
        <begin position="334"/>
        <end position="352"/>
    </location>
</feature>
<feature type="transmembrane region" description="Helical" evidence="9">
    <location>
        <begin position="358"/>
        <end position="377"/>
    </location>
</feature>
<evidence type="ECO:0000256" key="4">
    <source>
        <dbReference type="ARBA" id="ARBA00022692"/>
    </source>
</evidence>
<evidence type="ECO:0000256" key="2">
    <source>
        <dbReference type="ARBA" id="ARBA00022448"/>
    </source>
</evidence>
<feature type="transmembrane region" description="Helical" evidence="9">
    <location>
        <begin position="162"/>
        <end position="182"/>
    </location>
</feature>
<evidence type="ECO:0000313" key="11">
    <source>
        <dbReference type="EMBL" id="QES34742.1"/>
    </source>
</evidence>
<dbReference type="OrthoDB" id="7375466at2"/>
<evidence type="ECO:0000313" key="12">
    <source>
        <dbReference type="Proteomes" id="UP000322927"/>
    </source>
</evidence>
<accession>A0A5P2BW76</accession>
<evidence type="ECO:0000256" key="5">
    <source>
        <dbReference type="ARBA" id="ARBA00022989"/>
    </source>
</evidence>
<dbReference type="InterPro" id="IPR020846">
    <property type="entry name" value="MFS_dom"/>
</dbReference>
<gene>
    <name evidence="11" type="ORF">DEJ48_16195</name>
</gene>
<keyword evidence="7" id="KW-0046">Antibiotic resistance</keyword>
<evidence type="ECO:0000256" key="7">
    <source>
        <dbReference type="ARBA" id="ARBA00023251"/>
    </source>
</evidence>
<dbReference type="GO" id="GO:0046677">
    <property type="term" value="P:response to antibiotic"/>
    <property type="evidence" value="ECO:0007669"/>
    <property type="project" value="UniProtKB-KW"/>
</dbReference>
<feature type="transmembrane region" description="Helical" evidence="9">
    <location>
        <begin position="75"/>
        <end position="93"/>
    </location>
</feature>
<dbReference type="PROSITE" id="PS50850">
    <property type="entry name" value="MFS"/>
    <property type="match status" value="1"/>
</dbReference>
<name>A0A5P2BW76_STRVZ</name>
<feature type="transmembrane region" description="Helical" evidence="9">
    <location>
        <begin position="99"/>
        <end position="121"/>
    </location>
</feature>
<dbReference type="Pfam" id="PF07690">
    <property type="entry name" value="MFS_1"/>
    <property type="match status" value="1"/>
</dbReference>
<evidence type="ECO:0000256" key="9">
    <source>
        <dbReference type="SAM" id="Phobius"/>
    </source>
</evidence>
<feature type="transmembrane region" description="Helical" evidence="9">
    <location>
        <begin position="133"/>
        <end position="156"/>
    </location>
</feature>
<protein>
    <submittedName>
        <fullName evidence="11">MFS transporter</fullName>
    </submittedName>
</protein>
<dbReference type="InterPro" id="IPR005829">
    <property type="entry name" value="Sugar_transporter_CS"/>
</dbReference>
<dbReference type="EMBL" id="CP029192">
    <property type="protein sequence ID" value="QES34742.1"/>
    <property type="molecule type" value="Genomic_DNA"/>
</dbReference>
<dbReference type="Gene3D" id="1.20.1250.20">
    <property type="entry name" value="MFS general substrate transporter like domains"/>
    <property type="match status" value="1"/>
</dbReference>
<feature type="transmembrane region" description="Helical" evidence="9">
    <location>
        <begin position="440"/>
        <end position="460"/>
    </location>
</feature>
<feature type="transmembrane region" description="Helical" evidence="9">
    <location>
        <begin position="228"/>
        <end position="247"/>
    </location>
</feature>
<dbReference type="CDD" id="cd17321">
    <property type="entry name" value="MFS_MMR_MDR_like"/>
    <property type="match status" value="1"/>
</dbReference>
<dbReference type="Gene3D" id="1.20.1720.10">
    <property type="entry name" value="Multidrug resistance protein D"/>
    <property type="match status" value="1"/>
</dbReference>